<evidence type="ECO:0000256" key="1">
    <source>
        <dbReference type="ARBA" id="ARBA00022734"/>
    </source>
</evidence>
<dbReference type="InterPro" id="IPR001079">
    <property type="entry name" value="Galectin_CRD"/>
</dbReference>
<dbReference type="SUPFAM" id="SSF49899">
    <property type="entry name" value="Concanavalin A-like lectins/glucanases"/>
    <property type="match status" value="2"/>
</dbReference>
<accession>A0A1S3RK81</accession>
<dbReference type="PANTHER" id="PTHR11346">
    <property type="entry name" value="GALECTIN"/>
    <property type="match status" value="1"/>
</dbReference>
<proteinExistence type="predicted"/>
<dbReference type="InterPro" id="IPR044156">
    <property type="entry name" value="Galectin-like"/>
</dbReference>
<dbReference type="PANTHER" id="PTHR11346:SF176">
    <property type="entry name" value="32 KDA BETA-GALACTOSIDE-BINDING LECTIN LEC-3"/>
    <property type="match status" value="1"/>
</dbReference>
<dbReference type="SMART" id="SM00908">
    <property type="entry name" value="Gal-bind_lectin"/>
    <property type="match status" value="2"/>
</dbReference>
<feature type="domain" description="Galectin" evidence="3">
    <location>
        <begin position="14"/>
        <end position="146"/>
    </location>
</feature>
<reference evidence="5" key="1">
    <citation type="submission" date="2025-08" db="UniProtKB">
        <authorList>
            <consortium name="RefSeq"/>
        </authorList>
    </citation>
    <scope>IDENTIFICATION</scope>
</reference>
<evidence type="ECO:0000256" key="2">
    <source>
        <dbReference type="RuleBase" id="RU102079"/>
    </source>
</evidence>
<dbReference type="AlphaFoldDB" id="A0A1S3RK81"/>
<dbReference type="KEGG" id="sasa:106603286"/>
<dbReference type="GO" id="GO:0030246">
    <property type="term" value="F:carbohydrate binding"/>
    <property type="evidence" value="ECO:0007669"/>
    <property type="project" value="UniProtKB-UniRule"/>
</dbReference>
<evidence type="ECO:0000313" key="4">
    <source>
        <dbReference type="Proteomes" id="UP001652741"/>
    </source>
</evidence>
<dbReference type="InterPro" id="IPR013320">
    <property type="entry name" value="ConA-like_dom_sf"/>
</dbReference>
<dbReference type="Gene3D" id="2.60.120.200">
    <property type="match status" value="2"/>
</dbReference>
<gene>
    <name evidence="5" type="primary">LOC106603286</name>
</gene>
<dbReference type="SMART" id="SM00276">
    <property type="entry name" value="GLECT"/>
    <property type="match status" value="2"/>
</dbReference>
<keyword evidence="1 2" id="KW-0430">Lectin</keyword>
<protein>
    <recommendedName>
        <fullName evidence="2">Galectin</fullName>
    </recommendedName>
</protein>
<name>A0A1S3RK81_SALSA</name>
<sequence>MDYQQPFCNPSVPFTGSIQGGLHEGKTITVTGRVLPGARRFHVNLQCGSEDKPDVALHFNPRYDESKHHVACNTMLCSKWGPEERKYYIPMTQEERFTLIFLVNRDSYSVIVNGVHFMEYLHRMLITRVDTIFVYGDVEIECIAFSNPAVTSVPFTGSIQGGLHEGKTITVTGRVLPGARRFHVNLQCGSEDKPDVALHFNPRYDESKHHVACNTMLCSKWGPEERKYYIPMTQEERFTLIFLVNRDSYSVIVNGVHFMEYLHRMLITRVDTIFVYGDVEIECIAFSNPAVTGLQKQPANQAVVM</sequence>
<dbReference type="Proteomes" id="UP001652741">
    <property type="component" value="Chromosome ssa04"/>
</dbReference>
<dbReference type="RefSeq" id="XP_014052219.2">
    <property type="nucleotide sequence ID" value="XM_014196744.2"/>
</dbReference>
<feature type="domain" description="Galectin" evidence="3">
    <location>
        <begin position="155"/>
        <end position="287"/>
    </location>
</feature>
<keyword evidence="4" id="KW-1185">Reference proteome</keyword>
<organism evidence="4 5">
    <name type="scientific">Salmo salar</name>
    <name type="common">Atlantic salmon</name>
    <dbReference type="NCBI Taxonomy" id="8030"/>
    <lineage>
        <taxon>Eukaryota</taxon>
        <taxon>Metazoa</taxon>
        <taxon>Chordata</taxon>
        <taxon>Craniata</taxon>
        <taxon>Vertebrata</taxon>
        <taxon>Euteleostomi</taxon>
        <taxon>Actinopterygii</taxon>
        <taxon>Neopterygii</taxon>
        <taxon>Teleostei</taxon>
        <taxon>Protacanthopterygii</taxon>
        <taxon>Salmoniformes</taxon>
        <taxon>Salmonidae</taxon>
        <taxon>Salmoninae</taxon>
        <taxon>Salmo</taxon>
    </lineage>
</organism>
<dbReference type="Pfam" id="PF00337">
    <property type="entry name" value="Gal-bind_lectin"/>
    <property type="match status" value="2"/>
</dbReference>
<evidence type="ECO:0000313" key="5">
    <source>
        <dbReference type="RefSeq" id="XP_014052219.2"/>
    </source>
</evidence>
<dbReference type="GeneID" id="106603286"/>
<evidence type="ECO:0000259" key="3">
    <source>
        <dbReference type="PROSITE" id="PS51304"/>
    </source>
</evidence>
<dbReference type="CDD" id="cd00070">
    <property type="entry name" value="GLECT"/>
    <property type="match status" value="2"/>
</dbReference>
<dbReference type="PROSITE" id="PS51304">
    <property type="entry name" value="GALECTIN"/>
    <property type="match status" value="2"/>
</dbReference>